<dbReference type="InterPro" id="IPR002347">
    <property type="entry name" value="SDR_fam"/>
</dbReference>
<dbReference type="CDD" id="cd05233">
    <property type="entry name" value="SDR_c"/>
    <property type="match status" value="1"/>
</dbReference>
<dbReference type="InterPro" id="IPR020904">
    <property type="entry name" value="Sc_DH/Rdtase_CS"/>
</dbReference>
<evidence type="ECO:0000259" key="5">
    <source>
        <dbReference type="SMART" id="SM00822"/>
    </source>
</evidence>
<dbReference type="Gene3D" id="3.40.50.720">
    <property type="entry name" value="NAD(P)-binding Rossmann-like Domain"/>
    <property type="match status" value="1"/>
</dbReference>
<evidence type="ECO:0000256" key="2">
    <source>
        <dbReference type="ARBA" id="ARBA00022857"/>
    </source>
</evidence>
<organism evidence="6 7">
    <name type="scientific">Labilithrix luteola</name>
    <dbReference type="NCBI Taxonomy" id="1391654"/>
    <lineage>
        <taxon>Bacteria</taxon>
        <taxon>Pseudomonadati</taxon>
        <taxon>Myxococcota</taxon>
        <taxon>Polyangia</taxon>
        <taxon>Polyangiales</taxon>
        <taxon>Labilitrichaceae</taxon>
        <taxon>Labilithrix</taxon>
    </lineage>
</organism>
<dbReference type="RefSeq" id="WP_146646898.1">
    <property type="nucleotide sequence ID" value="NZ_CP012333.1"/>
</dbReference>
<dbReference type="SUPFAM" id="SSF51735">
    <property type="entry name" value="NAD(P)-binding Rossmann-fold domains"/>
    <property type="match status" value="1"/>
</dbReference>
<gene>
    <name evidence="6" type="ORF">AKJ09_02118</name>
</gene>
<proteinExistence type="inferred from homology"/>
<dbReference type="EMBL" id="CP012333">
    <property type="protein sequence ID" value="AKU95454.1"/>
    <property type="molecule type" value="Genomic_DNA"/>
</dbReference>
<accession>A0A0K1PQR0</accession>
<dbReference type="PRINTS" id="PR00081">
    <property type="entry name" value="GDHRDH"/>
</dbReference>
<dbReference type="GO" id="GO:0016491">
    <property type="term" value="F:oxidoreductase activity"/>
    <property type="evidence" value="ECO:0007669"/>
    <property type="project" value="UniProtKB-KW"/>
</dbReference>
<dbReference type="InterPro" id="IPR057326">
    <property type="entry name" value="KR_dom"/>
</dbReference>
<sequence>MKNGKIRTYGDCVAVITGGASGIGRAIAEELARRGAAEIIVADLQKDAAAETATAIRGLGGRATVVDLDVRDDDAVRQLATSTFERFGRVDYVFNNAGTGVMGETHLLQKREWDLLIDVNIRGVANVVRAFYPRLVEQSFGHMVNTASCAGLMCTPFLSVYSATKHAVVGLSKAMRVEATRFGVRVSALCPGAVRTPLLTGGAIGGSIYELTDEEKLAFWESMKPGEVTPFARDTLDAVAKNEGIIVFPKHNRTPLTLFRLLPRLEETIFGKLHAKTLRDFPAIASMIRRREKQN</sequence>
<dbReference type="PROSITE" id="PS00061">
    <property type="entry name" value="ADH_SHORT"/>
    <property type="match status" value="1"/>
</dbReference>
<keyword evidence="2" id="KW-0521">NADP</keyword>
<name>A0A0K1PQR0_9BACT</name>
<dbReference type="Pfam" id="PF00106">
    <property type="entry name" value="adh_short"/>
    <property type="match status" value="1"/>
</dbReference>
<dbReference type="KEGG" id="llu:AKJ09_02118"/>
<dbReference type="Proteomes" id="UP000064967">
    <property type="component" value="Chromosome"/>
</dbReference>
<dbReference type="AlphaFoldDB" id="A0A0K1PQR0"/>
<protein>
    <submittedName>
        <fullName evidence="6">Short-chain dehydrogenase/reductase SDR</fullName>
    </submittedName>
</protein>
<dbReference type="STRING" id="1391654.AKJ09_02118"/>
<dbReference type="FunFam" id="3.40.50.720:FF:000084">
    <property type="entry name" value="Short-chain dehydrogenase reductase"/>
    <property type="match status" value="1"/>
</dbReference>
<dbReference type="SMART" id="SM00822">
    <property type="entry name" value="PKS_KR"/>
    <property type="match status" value="1"/>
</dbReference>
<keyword evidence="3" id="KW-0560">Oxidoreductase</keyword>
<reference evidence="6 7" key="1">
    <citation type="submission" date="2015-08" db="EMBL/GenBank/DDBJ databases">
        <authorList>
            <person name="Babu N.S."/>
            <person name="Beckwith C.J."/>
            <person name="Beseler K.G."/>
            <person name="Brison A."/>
            <person name="Carone J.V."/>
            <person name="Caskin T.P."/>
            <person name="Diamond M."/>
            <person name="Durham M.E."/>
            <person name="Foxe J.M."/>
            <person name="Go M."/>
            <person name="Henderson B.A."/>
            <person name="Jones I.B."/>
            <person name="McGettigan J.A."/>
            <person name="Micheletti S.J."/>
            <person name="Nasrallah M.E."/>
            <person name="Ortiz D."/>
            <person name="Piller C.R."/>
            <person name="Privatt S.R."/>
            <person name="Schneider S.L."/>
            <person name="Sharp S."/>
            <person name="Smith T.C."/>
            <person name="Stanton J.D."/>
            <person name="Ullery H.E."/>
            <person name="Wilson R.J."/>
            <person name="Serrano M.G."/>
            <person name="Buck G."/>
            <person name="Lee V."/>
            <person name="Wang Y."/>
            <person name="Carvalho R."/>
            <person name="Voegtly L."/>
            <person name="Shi R."/>
            <person name="Duckworth R."/>
            <person name="Johnson A."/>
            <person name="Loviza R."/>
            <person name="Walstead R."/>
            <person name="Shah Z."/>
            <person name="Kiflezghi M."/>
            <person name="Wade K."/>
            <person name="Ball S.L."/>
            <person name="Bradley K.W."/>
            <person name="Asai D.J."/>
            <person name="Bowman C.A."/>
            <person name="Russell D.A."/>
            <person name="Pope W.H."/>
            <person name="Jacobs-Sera D."/>
            <person name="Hendrix R.W."/>
            <person name="Hatfull G.F."/>
        </authorList>
    </citation>
    <scope>NUCLEOTIDE SEQUENCE [LARGE SCALE GENOMIC DNA]</scope>
    <source>
        <strain evidence="6 7">DSM 27648</strain>
    </source>
</reference>
<comment type="similarity">
    <text evidence="1 4">Belongs to the short-chain dehydrogenases/reductases (SDR) family.</text>
</comment>
<keyword evidence="7" id="KW-1185">Reference proteome</keyword>
<feature type="domain" description="Ketoreductase" evidence="5">
    <location>
        <begin position="12"/>
        <end position="197"/>
    </location>
</feature>
<evidence type="ECO:0000256" key="1">
    <source>
        <dbReference type="ARBA" id="ARBA00006484"/>
    </source>
</evidence>
<dbReference type="OrthoDB" id="9790266at2"/>
<evidence type="ECO:0000256" key="3">
    <source>
        <dbReference type="ARBA" id="ARBA00023002"/>
    </source>
</evidence>
<dbReference type="PRINTS" id="PR00080">
    <property type="entry name" value="SDRFAMILY"/>
</dbReference>
<evidence type="ECO:0000313" key="7">
    <source>
        <dbReference type="Proteomes" id="UP000064967"/>
    </source>
</evidence>
<dbReference type="PANTHER" id="PTHR43391:SF14">
    <property type="entry name" value="DEHYDROGENASE_REDUCTASE SDR FAMILY PROTEIN 7-LIKE"/>
    <property type="match status" value="1"/>
</dbReference>
<evidence type="ECO:0000256" key="4">
    <source>
        <dbReference type="RuleBase" id="RU000363"/>
    </source>
</evidence>
<evidence type="ECO:0000313" key="6">
    <source>
        <dbReference type="EMBL" id="AKU95454.1"/>
    </source>
</evidence>
<dbReference type="PANTHER" id="PTHR43391">
    <property type="entry name" value="RETINOL DEHYDROGENASE-RELATED"/>
    <property type="match status" value="1"/>
</dbReference>
<dbReference type="InterPro" id="IPR036291">
    <property type="entry name" value="NAD(P)-bd_dom_sf"/>
</dbReference>